<evidence type="ECO:0000259" key="2">
    <source>
        <dbReference type="Pfam" id="PF13406"/>
    </source>
</evidence>
<dbReference type="CDD" id="cd13399">
    <property type="entry name" value="Slt35-like"/>
    <property type="match status" value="1"/>
</dbReference>
<dbReference type="EMBL" id="ACJD01000006">
    <property type="protein sequence ID" value="EEH13444.1"/>
    <property type="molecule type" value="Genomic_DNA"/>
</dbReference>
<evidence type="ECO:0000313" key="4">
    <source>
        <dbReference type="Proteomes" id="UP000003678"/>
    </source>
</evidence>
<dbReference type="PANTHER" id="PTHR30163:SF8">
    <property type="entry name" value="LYTIC MUREIN TRANSGLYCOSYLASE"/>
    <property type="match status" value="1"/>
</dbReference>
<sequence length="429" mass="48065">MMNGETDRKTIAEGKHRMLRFPFTPEKKLRIKIAATVALAIIGASLSAGTALADAGFRQWIANFRPVAIKSGIAPSTFDRAFRGVNEPDPVVLEKARYQPEFTEPVWNYIDNRVNEQSVAVGQNMARKWGQWLQRIEHHYSVDRHILLAIWSMESNYGEILKRDDVMRDAIRSLATLAYADARRAKYGRTQLIAAMKILQTGDIERGHLSGSWAGALGHTQFIPTSYQAYAVDMDGNGKRDIWNSVPDALGTAANLLHRNGWQPGRTWGYEVMLPAGRKFPSGSLTIAEWQQIGLVRANGRAFPDPHEKATLKVPDGHQGPAFLMTKNFFVLKRYNNADKYALAVGLLADRIGGYQGLRQDWNRPFTPISMNERLELQTHLKALGYYDGNIDGKIGATSRAAIEAFQQRNGLEPDGHPSKEVLSVLRRR</sequence>
<dbReference type="Pfam" id="PF13406">
    <property type="entry name" value="SLT_2"/>
    <property type="match status" value="1"/>
</dbReference>
<dbReference type="InterPro" id="IPR036365">
    <property type="entry name" value="PGBD-like_sf"/>
</dbReference>
<gene>
    <name evidence="3" type="ORF">BCETI_6000384</name>
</gene>
<dbReference type="Gene3D" id="1.10.530.10">
    <property type="match status" value="1"/>
</dbReference>
<dbReference type="PANTHER" id="PTHR30163">
    <property type="entry name" value="MEMBRANE-BOUND LYTIC MUREIN TRANSGLYCOSYLASE B"/>
    <property type="match status" value="1"/>
</dbReference>
<dbReference type="InterPro" id="IPR036366">
    <property type="entry name" value="PGBDSf"/>
</dbReference>
<organism evidence="3 4">
    <name type="scientific">Brucella ceti str. Cudo</name>
    <dbReference type="NCBI Taxonomy" id="595497"/>
    <lineage>
        <taxon>Bacteria</taxon>
        <taxon>Pseudomonadati</taxon>
        <taxon>Pseudomonadota</taxon>
        <taxon>Alphaproteobacteria</taxon>
        <taxon>Hyphomicrobiales</taxon>
        <taxon>Brucellaceae</taxon>
        <taxon>Brucella/Ochrobactrum group</taxon>
        <taxon>Brucella</taxon>
    </lineage>
</organism>
<evidence type="ECO:0000259" key="1">
    <source>
        <dbReference type="Pfam" id="PF01471"/>
    </source>
</evidence>
<proteinExistence type="predicted"/>
<dbReference type="GO" id="GO:0008933">
    <property type="term" value="F:peptidoglycan lytic transglycosylase activity"/>
    <property type="evidence" value="ECO:0007669"/>
    <property type="project" value="TreeGrafter"/>
</dbReference>
<reference evidence="3 4" key="1">
    <citation type="submission" date="2009-03" db="EMBL/GenBank/DDBJ databases">
        <authorList>
            <person name="Setubal J.C."/>
            <person name="Boyle S."/>
            <person name="Crasta O.R."/>
            <person name="Gillespie J.J."/>
            <person name="Kenyon R.W."/>
            <person name="Lu J."/>
            <person name="Mane S."/>
            <person name="Nagrani S."/>
            <person name="Shallom J.M."/>
            <person name="Shallom S."/>
            <person name="Shukla M."/>
            <person name="Snyder E.E."/>
            <person name="Sobral B.W."/>
            <person name="Wattam A.R."/>
            <person name="Will R."/>
            <person name="Williams K."/>
            <person name="Yoo H."/>
            <person name="Bruce D.H."/>
            <person name="Detter C."/>
            <person name="Munk C."/>
            <person name="Brettin T.S."/>
            <person name="Ficht T."/>
        </authorList>
    </citation>
    <scope>NUCLEOTIDE SEQUENCE [LARGE SCALE GENOMIC DNA]</scope>
    <source>
        <strain evidence="3 4">Cudo</strain>
    </source>
</reference>
<dbReference type="InterPro" id="IPR011970">
    <property type="entry name" value="MltB_2"/>
</dbReference>
<comment type="caution">
    <text evidence="3">The sequence shown here is derived from an EMBL/GenBank/DDBJ whole genome shotgun (WGS) entry which is preliminary data.</text>
</comment>
<feature type="domain" description="Transglycosylase SLT" evidence="2">
    <location>
        <begin position="57"/>
        <end position="350"/>
    </location>
</feature>
<protein>
    <submittedName>
        <fullName evidence="3">Lytic murein transglycosylase</fullName>
    </submittedName>
</protein>
<dbReference type="GO" id="GO:0009253">
    <property type="term" value="P:peptidoglycan catabolic process"/>
    <property type="evidence" value="ECO:0007669"/>
    <property type="project" value="TreeGrafter"/>
</dbReference>
<dbReference type="Pfam" id="PF01471">
    <property type="entry name" value="PG_binding_1"/>
    <property type="match status" value="1"/>
</dbReference>
<dbReference type="InterPro" id="IPR002477">
    <property type="entry name" value="Peptidoglycan-bd-like"/>
</dbReference>
<dbReference type="AlphaFoldDB" id="C0G930"/>
<accession>C0G930</accession>
<dbReference type="NCBIfam" id="TIGR02283">
    <property type="entry name" value="MltB_2"/>
    <property type="match status" value="1"/>
</dbReference>
<dbReference type="InterPro" id="IPR031304">
    <property type="entry name" value="SLT_2"/>
</dbReference>
<dbReference type="InterPro" id="IPR043426">
    <property type="entry name" value="MltB-like"/>
</dbReference>
<dbReference type="Gene3D" id="1.10.8.350">
    <property type="entry name" value="Bacterial muramidase"/>
    <property type="match status" value="1"/>
</dbReference>
<feature type="domain" description="Peptidoglycan binding-like" evidence="1">
    <location>
        <begin position="372"/>
        <end position="426"/>
    </location>
</feature>
<dbReference type="Gene3D" id="1.10.101.10">
    <property type="entry name" value="PGBD-like superfamily/PGBD"/>
    <property type="match status" value="1"/>
</dbReference>
<dbReference type="SUPFAM" id="SSF47090">
    <property type="entry name" value="PGBD-like"/>
    <property type="match status" value="1"/>
</dbReference>
<evidence type="ECO:0000313" key="3">
    <source>
        <dbReference type="EMBL" id="EEH13444.1"/>
    </source>
</evidence>
<dbReference type="Proteomes" id="UP000003678">
    <property type="component" value="Unassembled WGS sequence"/>
</dbReference>
<name>C0G930_9HYPH</name>
<dbReference type="SUPFAM" id="SSF53955">
    <property type="entry name" value="Lysozyme-like"/>
    <property type="match status" value="1"/>
</dbReference>
<dbReference type="InterPro" id="IPR023346">
    <property type="entry name" value="Lysozyme-like_dom_sf"/>
</dbReference>